<dbReference type="CDD" id="cd06410">
    <property type="entry name" value="PB1_UP2"/>
    <property type="match status" value="1"/>
</dbReference>
<feature type="domain" description="PB1" evidence="2">
    <location>
        <begin position="42"/>
        <end position="128"/>
    </location>
</feature>
<dbReference type="InterPro" id="IPR000270">
    <property type="entry name" value="PB1_dom"/>
</dbReference>
<dbReference type="InterPro" id="IPR053198">
    <property type="entry name" value="Gynoecium_Dev_Regulator"/>
</dbReference>
<evidence type="ECO:0000313" key="4">
    <source>
        <dbReference type="Proteomes" id="UP001634007"/>
    </source>
</evidence>
<reference evidence="3 4" key="1">
    <citation type="submission" date="2024-11" db="EMBL/GenBank/DDBJ databases">
        <title>Chromosome-level genome assembly of Eucalyptus globulus Labill. provides insights into its genome evolution.</title>
        <authorList>
            <person name="Li X."/>
        </authorList>
    </citation>
    <scope>NUCLEOTIDE SEQUENCE [LARGE SCALE GENOMIC DNA]</scope>
    <source>
        <strain evidence="3">CL2024</strain>
        <tissue evidence="3">Fresh tender leaves</tissue>
    </source>
</reference>
<dbReference type="SUPFAM" id="SSF54277">
    <property type="entry name" value="CAD &amp; PB1 domains"/>
    <property type="match status" value="1"/>
</dbReference>
<evidence type="ECO:0000259" key="2">
    <source>
        <dbReference type="SMART" id="SM00666"/>
    </source>
</evidence>
<dbReference type="PANTHER" id="PTHR31066">
    <property type="entry name" value="OS05G0427100 PROTEIN-RELATED"/>
    <property type="match status" value="1"/>
</dbReference>
<evidence type="ECO:0000313" key="3">
    <source>
        <dbReference type="EMBL" id="KAL3729423.1"/>
    </source>
</evidence>
<dbReference type="Gene3D" id="3.10.20.90">
    <property type="entry name" value="Phosphatidylinositol 3-kinase Catalytic Subunit, Chain A, domain 1"/>
    <property type="match status" value="1"/>
</dbReference>
<dbReference type="AlphaFoldDB" id="A0ABD3JR03"/>
<sequence>MGDEGGDGGGRGGGSGGGGEATSPSHKVKFLCSHGGKILPRPGDGHLKYVGGETRVISISRDASFSDLMKKLSAPIDADVVLKYQVAPEDLDALVTVRTDEDLRHMLDEYDRHESGKNPRLRAFLFPANPTVVENLTAALEPQAPEQRYVDAINGIVRTIPNVRMAPLRVNRAAFSISSACSSPKSPSPDSSRSTDATAQETFTFNARRLPMSKVQSSPSLCSLGNNAPAPNNGFGNRQCIHQHHHYHYPNYQRQQHHPGSYHTIRPPQDPHKGIGGGERLHPALPSGRADIGRSYLGQGLNPYYGSQRHHGAGGGGYNYCGYSDECGGYAGTGYERADSLPASPRRAYWDGSYYKVDLPN</sequence>
<keyword evidence="4" id="KW-1185">Reference proteome</keyword>
<dbReference type="EMBL" id="JBJKBG010000007">
    <property type="protein sequence ID" value="KAL3729423.1"/>
    <property type="molecule type" value="Genomic_DNA"/>
</dbReference>
<feature type="compositionally biased region" description="Gly residues" evidence="1">
    <location>
        <begin position="7"/>
        <end position="20"/>
    </location>
</feature>
<accession>A0ABD3JR03</accession>
<feature type="compositionally biased region" description="Low complexity" evidence="1">
    <location>
        <begin position="179"/>
        <end position="194"/>
    </location>
</feature>
<organism evidence="3 4">
    <name type="scientific">Eucalyptus globulus</name>
    <name type="common">Tasmanian blue gum</name>
    <dbReference type="NCBI Taxonomy" id="34317"/>
    <lineage>
        <taxon>Eukaryota</taxon>
        <taxon>Viridiplantae</taxon>
        <taxon>Streptophyta</taxon>
        <taxon>Embryophyta</taxon>
        <taxon>Tracheophyta</taxon>
        <taxon>Spermatophyta</taxon>
        <taxon>Magnoliopsida</taxon>
        <taxon>eudicotyledons</taxon>
        <taxon>Gunneridae</taxon>
        <taxon>Pentapetalae</taxon>
        <taxon>rosids</taxon>
        <taxon>malvids</taxon>
        <taxon>Myrtales</taxon>
        <taxon>Myrtaceae</taxon>
        <taxon>Myrtoideae</taxon>
        <taxon>Eucalypteae</taxon>
        <taxon>Eucalyptus</taxon>
    </lineage>
</organism>
<dbReference type="Pfam" id="PF00564">
    <property type="entry name" value="PB1"/>
    <property type="match status" value="1"/>
</dbReference>
<dbReference type="SMART" id="SM00666">
    <property type="entry name" value="PB1"/>
    <property type="match status" value="1"/>
</dbReference>
<feature type="region of interest" description="Disordered" evidence="1">
    <location>
        <begin position="1"/>
        <end position="26"/>
    </location>
</feature>
<feature type="region of interest" description="Disordered" evidence="1">
    <location>
        <begin position="179"/>
        <end position="198"/>
    </location>
</feature>
<proteinExistence type="predicted"/>
<gene>
    <name evidence="3" type="ORF">ACJRO7_026524</name>
</gene>
<dbReference type="Proteomes" id="UP001634007">
    <property type="component" value="Unassembled WGS sequence"/>
</dbReference>
<name>A0ABD3JR03_EUCGL</name>
<evidence type="ECO:0000256" key="1">
    <source>
        <dbReference type="SAM" id="MobiDB-lite"/>
    </source>
</evidence>
<protein>
    <recommendedName>
        <fullName evidence="2">PB1 domain-containing protein</fullName>
    </recommendedName>
</protein>
<dbReference type="PANTHER" id="PTHR31066:SF47">
    <property type="entry name" value="PB1 DOMAIN-CONTAINING PROTEIN"/>
    <property type="match status" value="1"/>
</dbReference>
<comment type="caution">
    <text evidence="3">The sequence shown here is derived from an EMBL/GenBank/DDBJ whole genome shotgun (WGS) entry which is preliminary data.</text>
</comment>